<dbReference type="Gene3D" id="1.10.100.10">
    <property type="entry name" value="Insulin-like"/>
    <property type="match status" value="1"/>
</dbReference>
<evidence type="ECO:0000256" key="4">
    <source>
        <dbReference type="SAM" id="Phobius"/>
    </source>
</evidence>
<dbReference type="eggNOG" id="ENOG502SESX">
    <property type="taxonomic scope" value="Eukaryota"/>
</dbReference>
<evidence type="ECO:0000313" key="7">
    <source>
        <dbReference type="Proteomes" id="UP000001070"/>
    </source>
</evidence>
<name>B4JMX2_DROGR</name>
<keyword evidence="4" id="KW-0472">Membrane</keyword>
<dbReference type="PRINTS" id="PR00276">
    <property type="entry name" value="INSULINFAMLY"/>
</dbReference>
<dbReference type="SUPFAM" id="SSF56994">
    <property type="entry name" value="Insulin-like"/>
    <property type="match status" value="1"/>
</dbReference>
<comment type="similarity">
    <text evidence="1">Belongs to the insulin family.</text>
</comment>
<dbReference type="GO" id="GO:0005576">
    <property type="term" value="C:extracellular region"/>
    <property type="evidence" value="ECO:0007669"/>
    <property type="project" value="InterPro"/>
</dbReference>
<keyword evidence="3" id="KW-0732">Signal</keyword>
<keyword evidence="4" id="KW-1133">Transmembrane helix</keyword>
<protein>
    <submittedName>
        <fullName evidence="6">GH24248</fullName>
    </submittedName>
</protein>
<dbReference type="OrthoDB" id="6330326at2759"/>
<dbReference type="FunCoup" id="B4JMX2">
    <property type="interactions" value="164"/>
</dbReference>
<gene>
    <name evidence="6" type="primary">Dgri\GH24248</name>
    <name evidence="6" type="ORF">Dgri_GH24248</name>
</gene>
<dbReference type="GO" id="GO:0005179">
    <property type="term" value="F:hormone activity"/>
    <property type="evidence" value="ECO:0007669"/>
    <property type="project" value="InterPro"/>
</dbReference>
<dbReference type="AlphaFoldDB" id="B4JMX2"/>
<dbReference type="OMA" id="LEIKHRC"/>
<dbReference type="STRING" id="7222.B4JMX2"/>
<sequence>MGDGSAADLPRYGVGSSSMIYSPPSSSLLPLLATVVCVAFGLSLVAGAPISITPEDVEVKHRCSKELAETINFICQGRTVSLGQLYPHSFGNRNKRFSPDEIFYRPLQNGPIHECCLRPCGYTEMYQYCAPLG</sequence>
<keyword evidence="2" id="KW-0165">Cleavage on pair of basic residues</keyword>
<dbReference type="InParanoid" id="B4JMX2"/>
<evidence type="ECO:0000256" key="1">
    <source>
        <dbReference type="ARBA" id="ARBA00009034"/>
    </source>
</evidence>
<dbReference type="InterPro" id="IPR036438">
    <property type="entry name" value="Insulin-like_sf"/>
</dbReference>
<reference evidence="6 7" key="1">
    <citation type="journal article" date="2007" name="Nature">
        <title>Evolution of genes and genomes on the Drosophila phylogeny.</title>
        <authorList>
            <consortium name="Drosophila 12 Genomes Consortium"/>
            <person name="Clark A.G."/>
            <person name="Eisen M.B."/>
            <person name="Smith D.R."/>
            <person name="Bergman C.M."/>
            <person name="Oliver B."/>
            <person name="Markow T.A."/>
            <person name="Kaufman T.C."/>
            <person name="Kellis M."/>
            <person name="Gelbart W."/>
            <person name="Iyer V.N."/>
            <person name="Pollard D.A."/>
            <person name="Sackton T.B."/>
            <person name="Larracuente A.M."/>
            <person name="Singh N.D."/>
            <person name="Abad J.P."/>
            <person name="Abt D.N."/>
            <person name="Adryan B."/>
            <person name="Aguade M."/>
            <person name="Akashi H."/>
            <person name="Anderson W.W."/>
            <person name="Aquadro C.F."/>
            <person name="Ardell D.H."/>
            <person name="Arguello R."/>
            <person name="Artieri C.G."/>
            <person name="Barbash D.A."/>
            <person name="Barker D."/>
            <person name="Barsanti P."/>
            <person name="Batterham P."/>
            <person name="Batzoglou S."/>
            <person name="Begun D."/>
            <person name="Bhutkar A."/>
            <person name="Blanco E."/>
            <person name="Bosak S.A."/>
            <person name="Bradley R.K."/>
            <person name="Brand A.D."/>
            <person name="Brent M.R."/>
            <person name="Brooks A.N."/>
            <person name="Brown R.H."/>
            <person name="Butlin R.K."/>
            <person name="Caggese C."/>
            <person name="Calvi B.R."/>
            <person name="Bernardo de Carvalho A."/>
            <person name="Caspi A."/>
            <person name="Castrezana S."/>
            <person name="Celniker S.E."/>
            <person name="Chang J.L."/>
            <person name="Chapple C."/>
            <person name="Chatterji S."/>
            <person name="Chinwalla A."/>
            <person name="Civetta A."/>
            <person name="Clifton S.W."/>
            <person name="Comeron J.M."/>
            <person name="Costello J.C."/>
            <person name="Coyne J.A."/>
            <person name="Daub J."/>
            <person name="David R.G."/>
            <person name="Delcher A.L."/>
            <person name="Delehaunty K."/>
            <person name="Do C.B."/>
            <person name="Ebling H."/>
            <person name="Edwards K."/>
            <person name="Eickbush T."/>
            <person name="Evans J.D."/>
            <person name="Filipski A."/>
            <person name="Findeiss S."/>
            <person name="Freyhult E."/>
            <person name="Fulton L."/>
            <person name="Fulton R."/>
            <person name="Garcia A.C."/>
            <person name="Gardiner A."/>
            <person name="Garfield D.A."/>
            <person name="Garvin B.E."/>
            <person name="Gibson G."/>
            <person name="Gilbert D."/>
            <person name="Gnerre S."/>
            <person name="Godfrey J."/>
            <person name="Good R."/>
            <person name="Gotea V."/>
            <person name="Gravely B."/>
            <person name="Greenberg A.J."/>
            <person name="Griffiths-Jones S."/>
            <person name="Gross S."/>
            <person name="Guigo R."/>
            <person name="Gustafson E.A."/>
            <person name="Haerty W."/>
            <person name="Hahn M.W."/>
            <person name="Halligan D.L."/>
            <person name="Halpern A.L."/>
            <person name="Halter G.M."/>
            <person name="Han M.V."/>
            <person name="Heger A."/>
            <person name="Hillier L."/>
            <person name="Hinrichs A.S."/>
            <person name="Holmes I."/>
            <person name="Hoskins R.A."/>
            <person name="Hubisz M.J."/>
            <person name="Hultmark D."/>
            <person name="Huntley M.A."/>
            <person name="Jaffe D.B."/>
            <person name="Jagadeeshan S."/>
            <person name="Jeck W.R."/>
            <person name="Johnson J."/>
            <person name="Jones C.D."/>
            <person name="Jordan W.C."/>
            <person name="Karpen G.H."/>
            <person name="Kataoka E."/>
            <person name="Keightley P.D."/>
            <person name="Kheradpour P."/>
            <person name="Kirkness E.F."/>
            <person name="Koerich L.B."/>
            <person name="Kristiansen K."/>
            <person name="Kudrna D."/>
            <person name="Kulathinal R.J."/>
            <person name="Kumar S."/>
            <person name="Kwok R."/>
            <person name="Lander E."/>
            <person name="Langley C.H."/>
            <person name="Lapoint R."/>
            <person name="Lazzaro B.P."/>
            <person name="Lee S.J."/>
            <person name="Levesque L."/>
            <person name="Li R."/>
            <person name="Lin C.F."/>
            <person name="Lin M.F."/>
            <person name="Lindblad-Toh K."/>
            <person name="Llopart A."/>
            <person name="Long M."/>
            <person name="Low L."/>
            <person name="Lozovsky E."/>
            <person name="Lu J."/>
            <person name="Luo M."/>
            <person name="Machado C.A."/>
            <person name="Makalowski W."/>
            <person name="Marzo M."/>
            <person name="Matsuda M."/>
            <person name="Matzkin L."/>
            <person name="McAllister B."/>
            <person name="McBride C.S."/>
            <person name="McKernan B."/>
            <person name="McKernan K."/>
            <person name="Mendez-Lago M."/>
            <person name="Minx P."/>
            <person name="Mollenhauer M.U."/>
            <person name="Montooth K."/>
            <person name="Mount S.M."/>
            <person name="Mu X."/>
            <person name="Myers E."/>
            <person name="Negre B."/>
            <person name="Newfeld S."/>
            <person name="Nielsen R."/>
            <person name="Noor M.A."/>
            <person name="O'Grady P."/>
            <person name="Pachter L."/>
            <person name="Papaceit M."/>
            <person name="Parisi M.J."/>
            <person name="Parisi M."/>
            <person name="Parts L."/>
            <person name="Pedersen J.S."/>
            <person name="Pesole G."/>
            <person name="Phillippy A.M."/>
            <person name="Ponting C.P."/>
            <person name="Pop M."/>
            <person name="Porcelli D."/>
            <person name="Powell J.R."/>
            <person name="Prohaska S."/>
            <person name="Pruitt K."/>
            <person name="Puig M."/>
            <person name="Quesneville H."/>
            <person name="Ram K.R."/>
            <person name="Rand D."/>
            <person name="Rasmussen M.D."/>
            <person name="Reed L.K."/>
            <person name="Reenan R."/>
            <person name="Reily A."/>
            <person name="Remington K.A."/>
            <person name="Rieger T.T."/>
            <person name="Ritchie M.G."/>
            <person name="Robin C."/>
            <person name="Rogers Y.H."/>
            <person name="Rohde C."/>
            <person name="Rozas J."/>
            <person name="Rubenfield M.J."/>
            <person name="Ruiz A."/>
            <person name="Russo S."/>
            <person name="Salzberg S.L."/>
            <person name="Sanchez-Gracia A."/>
            <person name="Saranga D.J."/>
            <person name="Sato H."/>
            <person name="Schaeffer S.W."/>
            <person name="Schatz M.C."/>
            <person name="Schlenke T."/>
            <person name="Schwartz R."/>
            <person name="Segarra C."/>
            <person name="Singh R.S."/>
            <person name="Sirot L."/>
            <person name="Sirota M."/>
            <person name="Sisneros N.B."/>
            <person name="Smith C.D."/>
            <person name="Smith T.F."/>
            <person name="Spieth J."/>
            <person name="Stage D.E."/>
            <person name="Stark A."/>
            <person name="Stephan W."/>
            <person name="Strausberg R.L."/>
            <person name="Strempel S."/>
            <person name="Sturgill D."/>
            <person name="Sutton G."/>
            <person name="Sutton G.G."/>
            <person name="Tao W."/>
            <person name="Teichmann S."/>
            <person name="Tobari Y.N."/>
            <person name="Tomimura Y."/>
            <person name="Tsolas J.M."/>
            <person name="Valente V.L."/>
            <person name="Venter E."/>
            <person name="Venter J.C."/>
            <person name="Vicario S."/>
            <person name="Vieira F.G."/>
            <person name="Vilella A.J."/>
            <person name="Villasante A."/>
            <person name="Walenz B."/>
            <person name="Wang J."/>
            <person name="Wasserman M."/>
            <person name="Watts T."/>
            <person name="Wilson D."/>
            <person name="Wilson R.K."/>
            <person name="Wing R.A."/>
            <person name="Wolfner M.F."/>
            <person name="Wong A."/>
            <person name="Wong G.K."/>
            <person name="Wu C.I."/>
            <person name="Wu G."/>
            <person name="Yamamoto D."/>
            <person name="Yang H.P."/>
            <person name="Yang S.P."/>
            <person name="Yorke J.A."/>
            <person name="Yoshida K."/>
            <person name="Zdobnov E."/>
            <person name="Zhang P."/>
            <person name="Zhang Y."/>
            <person name="Zimin A.V."/>
            <person name="Baldwin J."/>
            <person name="Abdouelleil A."/>
            <person name="Abdulkadir J."/>
            <person name="Abebe A."/>
            <person name="Abera B."/>
            <person name="Abreu J."/>
            <person name="Acer S.C."/>
            <person name="Aftuck L."/>
            <person name="Alexander A."/>
            <person name="An P."/>
            <person name="Anderson E."/>
            <person name="Anderson S."/>
            <person name="Arachi H."/>
            <person name="Azer M."/>
            <person name="Bachantsang P."/>
            <person name="Barry A."/>
            <person name="Bayul T."/>
            <person name="Berlin A."/>
            <person name="Bessette D."/>
            <person name="Bloom T."/>
            <person name="Blye J."/>
            <person name="Boguslavskiy L."/>
            <person name="Bonnet C."/>
            <person name="Boukhgalter B."/>
            <person name="Bourzgui I."/>
            <person name="Brown A."/>
            <person name="Cahill P."/>
            <person name="Channer S."/>
            <person name="Cheshatsang Y."/>
            <person name="Chuda L."/>
            <person name="Citroen M."/>
            <person name="Collymore A."/>
            <person name="Cooke P."/>
            <person name="Costello M."/>
            <person name="D'Aco K."/>
            <person name="Daza R."/>
            <person name="De Haan G."/>
            <person name="DeGray S."/>
            <person name="DeMaso C."/>
            <person name="Dhargay N."/>
            <person name="Dooley K."/>
            <person name="Dooley E."/>
            <person name="Doricent M."/>
            <person name="Dorje P."/>
            <person name="Dorjee K."/>
            <person name="Dupes A."/>
            <person name="Elong R."/>
            <person name="Falk J."/>
            <person name="Farina A."/>
            <person name="Faro S."/>
            <person name="Ferguson D."/>
            <person name="Fisher S."/>
            <person name="Foley C.D."/>
            <person name="Franke A."/>
            <person name="Friedrich D."/>
            <person name="Gadbois L."/>
            <person name="Gearin G."/>
            <person name="Gearin C.R."/>
            <person name="Giannoukos G."/>
            <person name="Goode T."/>
            <person name="Graham J."/>
            <person name="Grandbois E."/>
            <person name="Grewal S."/>
            <person name="Gyaltsen K."/>
            <person name="Hafez N."/>
            <person name="Hagos B."/>
            <person name="Hall J."/>
            <person name="Henson C."/>
            <person name="Hollinger A."/>
            <person name="Honan T."/>
            <person name="Huard M.D."/>
            <person name="Hughes L."/>
            <person name="Hurhula B."/>
            <person name="Husby M.E."/>
            <person name="Kamat A."/>
            <person name="Kanga B."/>
            <person name="Kashin S."/>
            <person name="Khazanovich D."/>
            <person name="Kisner P."/>
            <person name="Lance K."/>
            <person name="Lara M."/>
            <person name="Lee W."/>
            <person name="Lennon N."/>
            <person name="Letendre F."/>
            <person name="LeVine R."/>
            <person name="Lipovsky A."/>
            <person name="Liu X."/>
            <person name="Liu J."/>
            <person name="Liu S."/>
            <person name="Lokyitsang T."/>
            <person name="Lokyitsang Y."/>
            <person name="Lubonja R."/>
            <person name="Lui A."/>
            <person name="MacDonald P."/>
            <person name="Magnisalis V."/>
            <person name="Maru K."/>
            <person name="Matthews C."/>
            <person name="McCusker W."/>
            <person name="McDonough S."/>
            <person name="Mehta T."/>
            <person name="Meldrim J."/>
            <person name="Meneus L."/>
            <person name="Mihai O."/>
            <person name="Mihalev A."/>
            <person name="Mihova T."/>
            <person name="Mittelman R."/>
            <person name="Mlenga V."/>
            <person name="Montmayeur A."/>
            <person name="Mulrain L."/>
            <person name="Navidi A."/>
            <person name="Naylor J."/>
            <person name="Negash T."/>
            <person name="Nguyen T."/>
            <person name="Nguyen N."/>
            <person name="Nicol R."/>
            <person name="Norbu C."/>
            <person name="Norbu N."/>
            <person name="Novod N."/>
            <person name="O'Neill B."/>
            <person name="Osman S."/>
            <person name="Markiewicz E."/>
            <person name="Oyono O.L."/>
            <person name="Patti C."/>
            <person name="Phunkhang P."/>
            <person name="Pierre F."/>
            <person name="Priest M."/>
            <person name="Raghuraman S."/>
            <person name="Rege F."/>
            <person name="Reyes R."/>
            <person name="Rise C."/>
            <person name="Rogov P."/>
            <person name="Ross K."/>
            <person name="Ryan E."/>
            <person name="Settipalli S."/>
            <person name="Shea T."/>
            <person name="Sherpa N."/>
            <person name="Shi L."/>
            <person name="Shih D."/>
            <person name="Sparrow T."/>
            <person name="Spaulding J."/>
            <person name="Stalker J."/>
            <person name="Stange-Thomann N."/>
            <person name="Stavropoulos S."/>
            <person name="Stone C."/>
            <person name="Strader C."/>
            <person name="Tesfaye S."/>
            <person name="Thomson T."/>
            <person name="Thoulutsang Y."/>
            <person name="Thoulutsang D."/>
            <person name="Topham K."/>
            <person name="Topping I."/>
            <person name="Tsamla T."/>
            <person name="Vassiliev H."/>
            <person name="Vo A."/>
            <person name="Wangchuk T."/>
            <person name="Wangdi T."/>
            <person name="Weiand M."/>
            <person name="Wilkinson J."/>
            <person name="Wilson A."/>
            <person name="Yadav S."/>
            <person name="Young G."/>
            <person name="Yu Q."/>
            <person name="Zembek L."/>
            <person name="Zhong D."/>
            <person name="Zimmer A."/>
            <person name="Zwirko Z."/>
            <person name="Jaffe D.B."/>
            <person name="Alvarez P."/>
            <person name="Brockman W."/>
            <person name="Butler J."/>
            <person name="Chin C."/>
            <person name="Gnerre S."/>
            <person name="Grabherr M."/>
            <person name="Kleber M."/>
            <person name="Mauceli E."/>
            <person name="MacCallum I."/>
        </authorList>
    </citation>
    <scope>NUCLEOTIDE SEQUENCE [LARGE SCALE GENOMIC DNA]</scope>
    <source>
        <strain evidence="7">Tucson 15287-2541.00</strain>
    </source>
</reference>
<dbReference type="PhylomeDB" id="B4JMX2"/>
<keyword evidence="7" id="KW-1185">Reference proteome</keyword>
<dbReference type="InterPro" id="IPR022352">
    <property type="entry name" value="Ins/IGF/rlx"/>
</dbReference>
<dbReference type="EMBL" id="CH916371">
    <property type="protein sequence ID" value="EDV92065.1"/>
    <property type="molecule type" value="Genomic_DNA"/>
</dbReference>
<evidence type="ECO:0000313" key="6">
    <source>
        <dbReference type="EMBL" id="EDV92065.1"/>
    </source>
</evidence>
<dbReference type="InterPro" id="IPR016179">
    <property type="entry name" value="Insulin-like"/>
</dbReference>
<dbReference type="SMART" id="SM00078">
    <property type="entry name" value="IlGF"/>
    <property type="match status" value="1"/>
</dbReference>
<dbReference type="Proteomes" id="UP000001070">
    <property type="component" value="Unassembled WGS sequence"/>
</dbReference>
<proteinExistence type="inferred from homology"/>
<evidence type="ECO:0000256" key="2">
    <source>
        <dbReference type="ARBA" id="ARBA00022685"/>
    </source>
</evidence>
<evidence type="ECO:0000259" key="5">
    <source>
        <dbReference type="SMART" id="SM00078"/>
    </source>
</evidence>
<feature type="domain" description="Insulin-like" evidence="5">
    <location>
        <begin position="60"/>
        <end position="129"/>
    </location>
</feature>
<organism evidence="7">
    <name type="scientific">Drosophila grimshawi</name>
    <name type="common">Hawaiian fruit fly</name>
    <name type="synonym">Idiomyia grimshawi</name>
    <dbReference type="NCBI Taxonomy" id="7222"/>
    <lineage>
        <taxon>Eukaryota</taxon>
        <taxon>Metazoa</taxon>
        <taxon>Ecdysozoa</taxon>
        <taxon>Arthropoda</taxon>
        <taxon>Hexapoda</taxon>
        <taxon>Insecta</taxon>
        <taxon>Pterygota</taxon>
        <taxon>Neoptera</taxon>
        <taxon>Endopterygota</taxon>
        <taxon>Diptera</taxon>
        <taxon>Brachycera</taxon>
        <taxon>Muscomorpha</taxon>
        <taxon>Ephydroidea</taxon>
        <taxon>Drosophilidae</taxon>
        <taxon>Drosophila</taxon>
        <taxon>Hawaiian Drosophila</taxon>
    </lineage>
</organism>
<accession>B4JMX2</accession>
<dbReference type="HOGENOM" id="CLU_2017651_0_0_1"/>
<keyword evidence="4" id="KW-0812">Transmembrane</keyword>
<feature type="transmembrane region" description="Helical" evidence="4">
    <location>
        <begin position="28"/>
        <end position="52"/>
    </location>
</feature>
<evidence type="ECO:0000256" key="3">
    <source>
        <dbReference type="ARBA" id="ARBA00022729"/>
    </source>
</evidence>